<dbReference type="Pfam" id="PF19775">
    <property type="entry name" value="DUF6261"/>
    <property type="match status" value="1"/>
</dbReference>
<proteinExistence type="predicted"/>
<reference evidence="1 2" key="1">
    <citation type="submission" date="2013-11" db="EMBL/GenBank/DDBJ databases">
        <title>Single cell genomics of uncultured Tannerella BU063 (oral taxon 286).</title>
        <authorList>
            <person name="Beall C.J."/>
            <person name="Campbell A.G."/>
            <person name="Griffen A.L."/>
            <person name="Podar M."/>
            <person name="Leys E.J."/>
        </authorList>
    </citation>
    <scope>NUCLEOTIDE SEQUENCE [LARGE SCALE GENOMIC DNA]</scope>
    <source>
        <strain evidence="1">Cell 2</strain>
    </source>
</reference>
<sequence length="240" mass="27516">MQISFHKIKTKNLGVLAQQVIQASKSGTYKLPEEHVLLKKLEDESREYTQAYTKPAYSQKGRSVLAADAARTKAYQRLRTYLKAYGEMPLLADYKDAAELYKVMRRFDIRRMNYAEKSAEMKLLVEELEKPEHAERLKKLKLKPAFDELKALYEGFEDLYAEQASANAALRAAPSATAIRRRLERALRDYINLLTAMRSLEGWDMIYGEVNELVKAAAIVYKNDRKKDKVAVAPTDKTEA</sequence>
<organism evidence="1 2">
    <name type="scientific">Tannerella sp. oral taxon BU063 isolate Cell 2</name>
    <dbReference type="NCBI Taxonomy" id="1411148"/>
    <lineage>
        <taxon>Bacteria</taxon>
        <taxon>Pseudomonadati</taxon>
        <taxon>Bacteroidota</taxon>
        <taxon>Bacteroidia</taxon>
        <taxon>Bacteroidales</taxon>
        <taxon>Tannerellaceae</taxon>
        <taxon>Tannerella</taxon>
    </lineage>
</organism>
<dbReference type="Proteomes" id="UP000018837">
    <property type="component" value="Unassembled WGS sequence"/>
</dbReference>
<accession>W2C4H4</accession>
<name>W2C4H4_9BACT</name>
<dbReference type="EMBL" id="AYUF01000421">
    <property type="protein sequence ID" value="ETK02050.1"/>
    <property type="molecule type" value="Genomic_DNA"/>
</dbReference>
<dbReference type="InterPro" id="IPR046228">
    <property type="entry name" value="DUF6261"/>
</dbReference>
<dbReference type="AlphaFoldDB" id="W2C4H4"/>
<comment type="caution">
    <text evidence="1">The sequence shown here is derived from an EMBL/GenBank/DDBJ whole genome shotgun (WGS) entry which is preliminary data.</text>
</comment>
<evidence type="ECO:0000313" key="2">
    <source>
        <dbReference type="Proteomes" id="UP000018837"/>
    </source>
</evidence>
<dbReference type="PATRIC" id="fig|1411148.3.peg.966"/>
<protein>
    <submittedName>
        <fullName evidence="1">Uncharacterized protein</fullName>
    </submittedName>
</protein>
<gene>
    <name evidence="1" type="ORF">N425_06455</name>
</gene>
<evidence type="ECO:0000313" key="1">
    <source>
        <dbReference type="EMBL" id="ETK02050.1"/>
    </source>
</evidence>